<feature type="transmembrane region" description="Helical" evidence="8">
    <location>
        <begin position="130"/>
        <end position="151"/>
    </location>
</feature>
<dbReference type="Pfam" id="PF02386">
    <property type="entry name" value="TrkH"/>
    <property type="match status" value="1"/>
</dbReference>
<feature type="transmembrane region" description="Helical" evidence="8">
    <location>
        <begin position="79"/>
        <end position="103"/>
    </location>
</feature>
<accession>A0A1H1M862</accession>
<organism evidence="9 10">
    <name type="scientific">Paraoerskovia marina</name>
    <dbReference type="NCBI Taxonomy" id="545619"/>
    <lineage>
        <taxon>Bacteria</taxon>
        <taxon>Bacillati</taxon>
        <taxon>Actinomycetota</taxon>
        <taxon>Actinomycetes</taxon>
        <taxon>Micrococcales</taxon>
        <taxon>Cellulomonadaceae</taxon>
        <taxon>Paraoerskovia</taxon>
    </lineage>
</organism>
<dbReference type="eggNOG" id="COG0168">
    <property type="taxonomic scope" value="Bacteria"/>
</dbReference>
<dbReference type="Proteomes" id="UP000185663">
    <property type="component" value="Chromosome I"/>
</dbReference>
<evidence type="ECO:0000256" key="6">
    <source>
        <dbReference type="ARBA" id="ARBA00023065"/>
    </source>
</evidence>
<dbReference type="STRING" id="545619.SAMN04489860_0159"/>
<name>A0A1H1M862_9CELL</name>
<keyword evidence="10" id="KW-1185">Reference proteome</keyword>
<feature type="transmembrane region" description="Helical" evidence="8">
    <location>
        <begin position="411"/>
        <end position="433"/>
    </location>
</feature>
<evidence type="ECO:0000256" key="8">
    <source>
        <dbReference type="SAM" id="Phobius"/>
    </source>
</evidence>
<gene>
    <name evidence="9" type="ORF">SAMN04489860_0159</name>
</gene>
<proteinExistence type="predicted"/>
<reference evidence="9 10" key="1">
    <citation type="submission" date="2016-10" db="EMBL/GenBank/DDBJ databases">
        <authorList>
            <person name="de Groot N.N."/>
        </authorList>
    </citation>
    <scope>NUCLEOTIDE SEQUENCE [LARGE SCALE GENOMIC DNA]</scope>
    <source>
        <strain evidence="9 10">DSM 22126</strain>
    </source>
</reference>
<dbReference type="GO" id="GO:0005886">
    <property type="term" value="C:plasma membrane"/>
    <property type="evidence" value="ECO:0007669"/>
    <property type="project" value="UniProtKB-SubCell"/>
</dbReference>
<keyword evidence="3" id="KW-1003">Cell membrane</keyword>
<sequence length="450" mass="48311">MALTRVGRRFRRLHPAQMIVLGFFSALVLGTLALMLPVATAGDEPADFMVSLFTAASAVCVTGLTVVDTPTHWSGFGQVVILLLIQVGGLGIMTFATTLGLLVTRRMRMRSRLSAAAETKTGSIGGVRGLLIGVVRTALLIELAVAFVLWLRWWIGYGEHPLQAAWLAVFHSVSAFNNAGFALWSDSLSRYVADPWICLPIIGAVVLGGLGFPVLHQLRRYHGRVLHWSMNTRIVLLMTGVLLALGSVLFLATEWANPATLGRLDLGGKVLAAFTHSAMTRTAGFNTIDTSAMTSTSWFGTDILMFIGAGPAGTAGGIKVTTFAVLFFIILTEVRGEAAVNVLGKRLPRTTHRQAISVALLAMAAVVGSTMILLAMEDFGLDRTLFEVISAFATVGLSTGITPDLPTAAQLILVALMFMGRLGPITLATALVLRRRRRMYELPKERPIIG</sequence>
<dbReference type="GO" id="GO:0030001">
    <property type="term" value="P:metal ion transport"/>
    <property type="evidence" value="ECO:0007669"/>
    <property type="project" value="UniProtKB-ARBA"/>
</dbReference>
<keyword evidence="7 8" id="KW-0472">Membrane</keyword>
<evidence type="ECO:0000256" key="4">
    <source>
        <dbReference type="ARBA" id="ARBA00022692"/>
    </source>
</evidence>
<keyword evidence="5 8" id="KW-1133">Transmembrane helix</keyword>
<dbReference type="GO" id="GO:0008324">
    <property type="term" value="F:monoatomic cation transmembrane transporter activity"/>
    <property type="evidence" value="ECO:0007669"/>
    <property type="project" value="InterPro"/>
</dbReference>
<feature type="transmembrane region" description="Helical" evidence="8">
    <location>
        <begin position="355"/>
        <end position="376"/>
    </location>
</feature>
<feature type="transmembrane region" description="Helical" evidence="8">
    <location>
        <begin position="16"/>
        <end position="36"/>
    </location>
</feature>
<dbReference type="AlphaFoldDB" id="A0A1H1M862"/>
<evidence type="ECO:0000256" key="7">
    <source>
        <dbReference type="ARBA" id="ARBA00023136"/>
    </source>
</evidence>
<evidence type="ECO:0000256" key="5">
    <source>
        <dbReference type="ARBA" id="ARBA00022989"/>
    </source>
</evidence>
<keyword evidence="4 8" id="KW-0812">Transmembrane</keyword>
<dbReference type="InterPro" id="IPR003445">
    <property type="entry name" value="Cat_transpt"/>
</dbReference>
<evidence type="ECO:0000256" key="3">
    <source>
        <dbReference type="ARBA" id="ARBA00022475"/>
    </source>
</evidence>
<evidence type="ECO:0000313" key="10">
    <source>
        <dbReference type="Proteomes" id="UP000185663"/>
    </source>
</evidence>
<protein>
    <submittedName>
        <fullName evidence="9">Potassium uptake protein, TrkH family</fullName>
    </submittedName>
</protein>
<evidence type="ECO:0000256" key="1">
    <source>
        <dbReference type="ARBA" id="ARBA00004651"/>
    </source>
</evidence>
<dbReference type="EMBL" id="LT629776">
    <property type="protein sequence ID" value="SDR82732.1"/>
    <property type="molecule type" value="Genomic_DNA"/>
</dbReference>
<dbReference type="PANTHER" id="PTHR32024">
    <property type="entry name" value="TRK SYSTEM POTASSIUM UPTAKE PROTEIN TRKG-RELATED"/>
    <property type="match status" value="1"/>
</dbReference>
<keyword evidence="6" id="KW-0406">Ion transport</keyword>
<feature type="transmembrane region" description="Helical" evidence="8">
    <location>
        <begin position="196"/>
        <end position="214"/>
    </location>
</feature>
<keyword evidence="2" id="KW-0813">Transport</keyword>
<dbReference type="PANTHER" id="PTHR32024:SF1">
    <property type="entry name" value="KTR SYSTEM POTASSIUM UPTAKE PROTEIN B"/>
    <property type="match status" value="1"/>
</dbReference>
<evidence type="ECO:0000313" key="9">
    <source>
        <dbReference type="EMBL" id="SDR82732.1"/>
    </source>
</evidence>
<feature type="transmembrane region" description="Helical" evidence="8">
    <location>
        <begin position="234"/>
        <end position="253"/>
    </location>
</feature>
<comment type="subcellular location">
    <subcellularLocation>
        <location evidence="1">Cell membrane</location>
        <topology evidence="1">Multi-pass membrane protein</topology>
    </subcellularLocation>
</comment>
<evidence type="ECO:0000256" key="2">
    <source>
        <dbReference type="ARBA" id="ARBA00022448"/>
    </source>
</evidence>